<gene>
    <name evidence="9" type="ORF">M6B22_12925</name>
</gene>
<feature type="domain" description="Flagellar basal body rod protein N-terminal" evidence="8">
    <location>
        <begin position="19"/>
        <end position="37"/>
    </location>
</feature>
<dbReference type="EMBL" id="CP097463">
    <property type="protein sequence ID" value="WAX55447.1"/>
    <property type="molecule type" value="Genomic_DNA"/>
</dbReference>
<evidence type="ECO:0000259" key="8">
    <source>
        <dbReference type="Pfam" id="PF00460"/>
    </source>
</evidence>
<dbReference type="Pfam" id="PF00460">
    <property type="entry name" value="Flg_bb_rod"/>
    <property type="match status" value="1"/>
</dbReference>
<reference evidence="9" key="1">
    <citation type="submission" date="2022-05" db="EMBL/GenBank/DDBJ databases">
        <title>Jatrophihabitans sp. SB3-54 whole genome sequence.</title>
        <authorList>
            <person name="Suh M.K."/>
            <person name="Eom M.K."/>
            <person name="Kim J.S."/>
            <person name="Kim H.S."/>
            <person name="Do H.E."/>
            <person name="Shin Y.K."/>
            <person name="Lee J.-S."/>
        </authorList>
    </citation>
    <scope>NUCLEOTIDE SEQUENCE</scope>
    <source>
        <strain evidence="9">SB3-54</strain>
    </source>
</reference>
<comment type="subcellular location">
    <subcellularLocation>
        <location evidence="1 6">Bacterial flagellum basal body</location>
    </subcellularLocation>
</comment>
<organism evidence="9 10">
    <name type="scientific">Jatrophihabitans cynanchi</name>
    <dbReference type="NCBI Taxonomy" id="2944128"/>
    <lineage>
        <taxon>Bacteria</taxon>
        <taxon>Bacillati</taxon>
        <taxon>Actinomycetota</taxon>
        <taxon>Actinomycetes</taxon>
        <taxon>Jatrophihabitantales</taxon>
        <taxon>Jatrophihabitantaceae</taxon>
        <taxon>Jatrophihabitans</taxon>
    </lineage>
</organism>
<dbReference type="PIRSF" id="PIRSF002889">
    <property type="entry name" value="Rod_FlgB"/>
    <property type="match status" value="1"/>
</dbReference>
<dbReference type="Proteomes" id="UP001164693">
    <property type="component" value="Chromosome"/>
</dbReference>
<comment type="function">
    <text evidence="5 6">Structural component of flagellum, the bacterial motility apparatus. Part of the rod structure of flagellar basal body.</text>
</comment>
<dbReference type="InterPro" id="IPR019776">
    <property type="entry name" value="Flagellar_basal_body_rod_CS"/>
</dbReference>
<evidence type="ECO:0000313" key="10">
    <source>
        <dbReference type="Proteomes" id="UP001164693"/>
    </source>
</evidence>
<evidence type="ECO:0000256" key="4">
    <source>
        <dbReference type="ARBA" id="ARBA00023143"/>
    </source>
</evidence>
<evidence type="ECO:0000256" key="7">
    <source>
        <dbReference type="SAM" id="MobiDB-lite"/>
    </source>
</evidence>
<evidence type="ECO:0000256" key="5">
    <source>
        <dbReference type="ARBA" id="ARBA00024934"/>
    </source>
</evidence>
<comment type="similarity">
    <text evidence="2 6">Belongs to the flagella basal body rod proteins family.</text>
</comment>
<dbReference type="RefSeq" id="WP_269441959.1">
    <property type="nucleotide sequence ID" value="NZ_CP097463.1"/>
</dbReference>
<feature type="region of interest" description="Disordered" evidence="7">
    <location>
        <begin position="54"/>
        <end position="73"/>
    </location>
</feature>
<keyword evidence="9" id="KW-0966">Cell projection</keyword>
<dbReference type="PROSITE" id="PS00588">
    <property type="entry name" value="FLAGELLA_BB_ROD"/>
    <property type="match status" value="1"/>
</dbReference>
<accession>A0ABY7JVS2</accession>
<name>A0ABY7JVS2_9ACTN</name>
<dbReference type="InterPro" id="IPR006300">
    <property type="entry name" value="FlgB"/>
</dbReference>
<evidence type="ECO:0000313" key="9">
    <source>
        <dbReference type="EMBL" id="WAX55447.1"/>
    </source>
</evidence>
<keyword evidence="4 6" id="KW-0975">Bacterial flagellum</keyword>
<evidence type="ECO:0000256" key="3">
    <source>
        <dbReference type="ARBA" id="ARBA00014376"/>
    </source>
</evidence>
<sequence length="113" mass="11477">MLDDVASLTLQTAVHGLGVRQQVTADNIANLETPGYTARNVDFEASLAAAVSGGDPTSAEISTTNSADAPGINGNNVSLDSEIVTATKTGLQEQLLTGSLTAKYGLISTVLKG</sequence>
<evidence type="ECO:0000256" key="2">
    <source>
        <dbReference type="ARBA" id="ARBA00009677"/>
    </source>
</evidence>
<proteinExistence type="inferred from homology"/>
<evidence type="ECO:0000256" key="6">
    <source>
        <dbReference type="PIRNR" id="PIRNR002889"/>
    </source>
</evidence>
<dbReference type="InterPro" id="IPR001444">
    <property type="entry name" value="Flag_bb_rod_N"/>
</dbReference>
<protein>
    <recommendedName>
        <fullName evidence="3 6">Flagellar basal body rod protein FlgB</fullName>
    </recommendedName>
</protein>
<keyword evidence="10" id="KW-1185">Reference proteome</keyword>
<feature type="compositionally biased region" description="Polar residues" evidence="7">
    <location>
        <begin position="59"/>
        <end position="73"/>
    </location>
</feature>
<comment type="subunit">
    <text evidence="6">The basal body constitutes a major portion of the flagellar organelle and consists of a number of rings mounted on a central rod.</text>
</comment>
<evidence type="ECO:0000256" key="1">
    <source>
        <dbReference type="ARBA" id="ARBA00004117"/>
    </source>
</evidence>
<keyword evidence="9" id="KW-0282">Flagellum</keyword>
<keyword evidence="9" id="KW-0969">Cilium</keyword>